<dbReference type="PANTHER" id="PTHR12011:SF454">
    <property type="entry name" value="ADHESION G-PROTEIN COUPLED RECEPTOR G5-LIKE"/>
    <property type="match status" value="1"/>
</dbReference>
<feature type="transmembrane region" description="Helical" evidence="6">
    <location>
        <begin position="92"/>
        <end position="116"/>
    </location>
</feature>
<evidence type="ECO:0000313" key="10">
    <source>
        <dbReference type="Proteomes" id="UP000694620"/>
    </source>
</evidence>
<accession>A0A8C4S119</accession>
<dbReference type="InterPro" id="IPR017981">
    <property type="entry name" value="GPCR_2-like_7TM"/>
</dbReference>
<sequence>MTCAFWDETEENGAGDWSVAGCQTFVKNSSVTCKFSRLSYFAVLVSPVQEPSEQNAKALRYISYIGCGISSFCMTVILIIHQKFLLKPSDQAWFIHLNLAGAVLLLNLMYLCSAAIPAVLNISWLCTTTGLVLHFSLICSFTWMTLEACQMYLLLWRPFDVYIRHFTLKSTFVGWGVPALIVLTVVAADKNNYGPIYNMCWITKSALQYCLVMGYYGVVFIFTTGMLVAMIFKIVQIKRANKQTYNENTSICKFTSTFLGLTCLLGTTWGLGFFTIITQSLTTQYLFCIINSLYGFFLFLWICARWNNEKKTCQENSSNSQIANASDNHQF</sequence>
<dbReference type="PROSITE" id="PS50221">
    <property type="entry name" value="GAIN_B"/>
    <property type="match status" value="1"/>
</dbReference>
<dbReference type="InterPro" id="IPR046338">
    <property type="entry name" value="GAIN_dom_sf"/>
</dbReference>
<feature type="transmembrane region" description="Helical" evidence="6">
    <location>
        <begin position="166"/>
        <end position="186"/>
    </location>
</feature>
<dbReference type="SMART" id="SM00303">
    <property type="entry name" value="GPS"/>
    <property type="match status" value="1"/>
</dbReference>
<evidence type="ECO:0000256" key="2">
    <source>
        <dbReference type="ARBA" id="ARBA00022692"/>
    </source>
</evidence>
<keyword evidence="5" id="KW-1015">Disulfide bond</keyword>
<feature type="transmembrane region" description="Helical" evidence="6">
    <location>
        <begin position="256"/>
        <end position="277"/>
    </location>
</feature>
<evidence type="ECO:0008006" key="11">
    <source>
        <dbReference type="Google" id="ProtNLM"/>
    </source>
</evidence>
<keyword evidence="2 6" id="KW-0812">Transmembrane</keyword>
<reference evidence="9" key="2">
    <citation type="submission" date="2025-08" db="UniProtKB">
        <authorList>
            <consortium name="Ensembl"/>
        </authorList>
    </citation>
    <scope>IDENTIFICATION</scope>
</reference>
<dbReference type="PANTHER" id="PTHR12011">
    <property type="entry name" value="ADHESION G-PROTEIN COUPLED RECEPTOR"/>
    <property type="match status" value="1"/>
</dbReference>
<reference evidence="9" key="1">
    <citation type="submission" date="2021-06" db="EMBL/GenBank/DDBJ databases">
        <authorList>
            <consortium name="Wellcome Sanger Institute Data Sharing"/>
        </authorList>
    </citation>
    <scope>NUCLEOTIDE SEQUENCE [LARGE SCALE GENOMIC DNA]</scope>
</reference>
<keyword evidence="4 6" id="KW-0472">Membrane</keyword>
<evidence type="ECO:0000313" key="9">
    <source>
        <dbReference type="Ensembl" id="ENSECRP00000010695.1"/>
    </source>
</evidence>
<dbReference type="GO" id="GO:0004930">
    <property type="term" value="F:G protein-coupled receptor activity"/>
    <property type="evidence" value="ECO:0007669"/>
    <property type="project" value="InterPro"/>
</dbReference>
<evidence type="ECO:0000256" key="4">
    <source>
        <dbReference type="ARBA" id="ARBA00023136"/>
    </source>
</evidence>
<dbReference type="PRINTS" id="PR00249">
    <property type="entry name" value="GPCRSECRETIN"/>
</dbReference>
<evidence type="ECO:0000256" key="6">
    <source>
        <dbReference type="SAM" id="Phobius"/>
    </source>
</evidence>
<dbReference type="Pfam" id="PF00002">
    <property type="entry name" value="7tm_2"/>
    <property type="match status" value="1"/>
</dbReference>
<evidence type="ECO:0000256" key="1">
    <source>
        <dbReference type="ARBA" id="ARBA00004141"/>
    </source>
</evidence>
<feature type="domain" description="G-protein coupled receptors family 2 profile 2" evidence="8">
    <location>
        <begin position="59"/>
        <end position="306"/>
    </location>
</feature>
<dbReference type="Gene3D" id="2.60.220.50">
    <property type="match status" value="1"/>
</dbReference>
<dbReference type="Proteomes" id="UP000694620">
    <property type="component" value="Chromosome 9"/>
</dbReference>
<dbReference type="GO" id="GO:0005886">
    <property type="term" value="C:plasma membrane"/>
    <property type="evidence" value="ECO:0007669"/>
    <property type="project" value="TreeGrafter"/>
</dbReference>
<evidence type="ECO:0000256" key="3">
    <source>
        <dbReference type="ARBA" id="ARBA00022989"/>
    </source>
</evidence>
<dbReference type="GeneTree" id="ENSGT00940000161359"/>
<evidence type="ECO:0000259" key="7">
    <source>
        <dbReference type="PROSITE" id="PS50221"/>
    </source>
</evidence>
<evidence type="ECO:0000256" key="5">
    <source>
        <dbReference type="ARBA" id="ARBA00023157"/>
    </source>
</evidence>
<feature type="transmembrane region" description="Helical" evidence="6">
    <location>
        <begin position="61"/>
        <end position="80"/>
    </location>
</feature>
<organism evidence="9 10">
    <name type="scientific">Erpetoichthys calabaricus</name>
    <name type="common">Rope fish</name>
    <name type="synonym">Calamoichthys calabaricus</name>
    <dbReference type="NCBI Taxonomy" id="27687"/>
    <lineage>
        <taxon>Eukaryota</taxon>
        <taxon>Metazoa</taxon>
        <taxon>Chordata</taxon>
        <taxon>Craniata</taxon>
        <taxon>Vertebrata</taxon>
        <taxon>Euteleostomi</taxon>
        <taxon>Actinopterygii</taxon>
        <taxon>Polypteriformes</taxon>
        <taxon>Polypteridae</taxon>
        <taxon>Erpetoichthys</taxon>
    </lineage>
</organism>
<reference evidence="9" key="3">
    <citation type="submission" date="2025-09" db="UniProtKB">
        <authorList>
            <consortium name="Ensembl"/>
        </authorList>
    </citation>
    <scope>IDENTIFICATION</scope>
</reference>
<protein>
    <recommendedName>
        <fullName evidence="11">G-protein coupled receptors family 2 profile 2 domain-containing protein</fullName>
    </recommendedName>
</protein>
<proteinExistence type="predicted"/>
<feature type="domain" description="GAIN-B" evidence="7">
    <location>
        <begin position="1"/>
        <end position="51"/>
    </location>
</feature>
<dbReference type="Pfam" id="PF01825">
    <property type="entry name" value="GPS"/>
    <property type="match status" value="1"/>
</dbReference>
<keyword evidence="10" id="KW-1185">Reference proteome</keyword>
<feature type="transmembrane region" description="Helical" evidence="6">
    <location>
        <begin position="206"/>
        <end position="235"/>
    </location>
</feature>
<dbReference type="InterPro" id="IPR000203">
    <property type="entry name" value="GPS"/>
</dbReference>
<name>A0A8C4S119_ERPCA</name>
<dbReference type="GO" id="GO:0007189">
    <property type="term" value="P:adenylate cyclase-activating G protein-coupled receptor signaling pathway"/>
    <property type="evidence" value="ECO:0007669"/>
    <property type="project" value="TreeGrafter"/>
</dbReference>
<evidence type="ECO:0000259" key="8">
    <source>
        <dbReference type="PROSITE" id="PS50261"/>
    </source>
</evidence>
<dbReference type="InterPro" id="IPR057244">
    <property type="entry name" value="GAIN_B"/>
</dbReference>
<feature type="transmembrane region" description="Helical" evidence="6">
    <location>
        <begin position="122"/>
        <end position="146"/>
    </location>
</feature>
<dbReference type="Gene3D" id="1.20.1070.10">
    <property type="entry name" value="Rhodopsin 7-helix transmembrane proteins"/>
    <property type="match status" value="1"/>
</dbReference>
<feature type="transmembrane region" description="Helical" evidence="6">
    <location>
        <begin position="283"/>
        <end position="304"/>
    </location>
</feature>
<comment type="subcellular location">
    <subcellularLocation>
        <location evidence="1">Membrane</location>
        <topology evidence="1">Multi-pass membrane protein</topology>
    </subcellularLocation>
</comment>
<dbReference type="AlphaFoldDB" id="A0A8C4S119"/>
<dbReference type="Ensembl" id="ENSECRT00000010872.1">
    <property type="protein sequence ID" value="ENSECRP00000010695.1"/>
    <property type="gene ID" value="ENSECRG00000007119.1"/>
</dbReference>
<keyword evidence="3 6" id="KW-1133">Transmembrane helix</keyword>
<dbReference type="InterPro" id="IPR000832">
    <property type="entry name" value="GPCR_2_secretin-like"/>
</dbReference>
<dbReference type="PROSITE" id="PS50261">
    <property type="entry name" value="G_PROTEIN_RECEP_F2_4"/>
    <property type="match status" value="1"/>
</dbReference>
<dbReference type="GO" id="GO:0007166">
    <property type="term" value="P:cell surface receptor signaling pathway"/>
    <property type="evidence" value="ECO:0007669"/>
    <property type="project" value="InterPro"/>
</dbReference>